<feature type="transmembrane region" description="Helical" evidence="5">
    <location>
        <begin position="258"/>
        <end position="281"/>
    </location>
</feature>
<keyword evidence="8" id="KW-1185">Reference proteome</keyword>
<feature type="transmembrane region" description="Helical" evidence="5">
    <location>
        <begin position="341"/>
        <end position="365"/>
    </location>
</feature>
<name>A0A1H3TJ51_9PSEU</name>
<evidence type="ECO:0000256" key="3">
    <source>
        <dbReference type="ARBA" id="ARBA00022989"/>
    </source>
</evidence>
<organism evidence="7 8">
    <name type="scientific">Saccharopolyspora shandongensis</name>
    <dbReference type="NCBI Taxonomy" id="418495"/>
    <lineage>
        <taxon>Bacteria</taxon>
        <taxon>Bacillati</taxon>
        <taxon>Actinomycetota</taxon>
        <taxon>Actinomycetes</taxon>
        <taxon>Pseudonocardiales</taxon>
        <taxon>Pseudonocardiaceae</taxon>
        <taxon>Saccharopolyspora</taxon>
    </lineage>
</organism>
<evidence type="ECO:0000259" key="6">
    <source>
        <dbReference type="PROSITE" id="PS50850"/>
    </source>
</evidence>
<keyword evidence="2 5" id="KW-0812">Transmembrane</keyword>
<feature type="transmembrane region" description="Helical" evidence="5">
    <location>
        <begin position="76"/>
        <end position="96"/>
    </location>
</feature>
<proteinExistence type="predicted"/>
<dbReference type="PANTHER" id="PTHR11360:SF304">
    <property type="entry name" value="MFS DOMAIN-CONTAINING PROTEIN"/>
    <property type="match status" value="1"/>
</dbReference>
<feature type="transmembrane region" description="Helical" evidence="5">
    <location>
        <begin position="133"/>
        <end position="152"/>
    </location>
</feature>
<dbReference type="GO" id="GO:0005886">
    <property type="term" value="C:plasma membrane"/>
    <property type="evidence" value="ECO:0007669"/>
    <property type="project" value="UniProtKB-SubCell"/>
</dbReference>
<evidence type="ECO:0000256" key="2">
    <source>
        <dbReference type="ARBA" id="ARBA00022692"/>
    </source>
</evidence>
<dbReference type="SUPFAM" id="SSF103473">
    <property type="entry name" value="MFS general substrate transporter"/>
    <property type="match status" value="1"/>
</dbReference>
<evidence type="ECO:0000313" key="8">
    <source>
        <dbReference type="Proteomes" id="UP000199529"/>
    </source>
</evidence>
<feature type="transmembrane region" description="Helical" evidence="5">
    <location>
        <begin position="164"/>
        <end position="187"/>
    </location>
</feature>
<dbReference type="PROSITE" id="PS50850">
    <property type="entry name" value="MFS"/>
    <property type="match status" value="1"/>
</dbReference>
<dbReference type="Gene3D" id="1.20.1250.20">
    <property type="entry name" value="MFS general substrate transporter like domains"/>
    <property type="match status" value="2"/>
</dbReference>
<gene>
    <name evidence="7" type="ORF">SAMN05216215_10854</name>
</gene>
<dbReference type="Pfam" id="PF07690">
    <property type="entry name" value="MFS_1"/>
    <property type="match status" value="1"/>
</dbReference>
<dbReference type="OrthoDB" id="3283589at2"/>
<dbReference type="EMBL" id="FNOK01000085">
    <property type="protein sequence ID" value="SDZ50352.1"/>
    <property type="molecule type" value="Genomic_DNA"/>
</dbReference>
<accession>A0A1H3TJ51</accession>
<dbReference type="Proteomes" id="UP000199529">
    <property type="component" value="Unassembled WGS sequence"/>
</dbReference>
<dbReference type="STRING" id="418495.SAMN05216215_10854"/>
<evidence type="ECO:0000256" key="5">
    <source>
        <dbReference type="SAM" id="Phobius"/>
    </source>
</evidence>
<sequence length="449" mass="46491">MSGQWAMIGLHTPNREVRDHHGRRYRVGEVPRELIGRSRTAVLWLCWLPMLLVGAMQYAYGAAVPALAAGGHDTGSLFWALAGWAVFQAGAGFPVAHLRQRDRAGPRSAMIAGAFLCALGVLSLAHAHAFPGLLAGYSVLGGTGAGLVYAACTSTAAKWFPERAASRVGFVTGAFAYGSAPFVLALLTGPWNVTAALDVFALVLFAAVLGCGLLLADPPRHWWPAHLDPREWALARTRPPAARQYSAAEALRTPALPVMAACLFCAATVSLFNAAFLVLLASALAPAPAAAAFVATNGAGRALAIPVADRIGYRRTLRWVVTIQAIGQILLLAAVSQESVALVIAGATAAGIGGGAFYLLFAALAREYFGEQRSAEVHGLIYSAKALSGVVGIGLAAIAVAQWGPPAALLAATALSLAASALCAALRRPGMPKTLPSPDLGADRVRGDL</sequence>
<feature type="transmembrane region" description="Helical" evidence="5">
    <location>
        <begin position="193"/>
        <end position="216"/>
    </location>
</feature>
<evidence type="ECO:0000313" key="7">
    <source>
        <dbReference type="EMBL" id="SDZ50352.1"/>
    </source>
</evidence>
<evidence type="ECO:0000256" key="4">
    <source>
        <dbReference type="ARBA" id="ARBA00023136"/>
    </source>
</evidence>
<feature type="transmembrane region" description="Helical" evidence="5">
    <location>
        <begin position="316"/>
        <end position="335"/>
    </location>
</feature>
<feature type="domain" description="Major facilitator superfamily (MFS) profile" evidence="6">
    <location>
        <begin position="196"/>
        <end position="449"/>
    </location>
</feature>
<feature type="transmembrane region" description="Helical" evidence="5">
    <location>
        <begin position="108"/>
        <end position="127"/>
    </location>
</feature>
<dbReference type="RefSeq" id="WP_093278135.1">
    <property type="nucleotide sequence ID" value="NZ_FNOK01000085.1"/>
</dbReference>
<feature type="transmembrane region" description="Helical" evidence="5">
    <location>
        <begin position="407"/>
        <end position="426"/>
    </location>
</feature>
<evidence type="ECO:0000256" key="1">
    <source>
        <dbReference type="ARBA" id="ARBA00004651"/>
    </source>
</evidence>
<dbReference type="GO" id="GO:0022857">
    <property type="term" value="F:transmembrane transporter activity"/>
    <property type="evidence" value="ECO:0007669"/>
    <property type="project" value="InterPro"/>
</dbReference>
<dbReference type="InterPro" id="IPR020846">
    <property type="entry name" value="MFS_dom"/>
</dbReference>
<dbReference type="PANTHER" id="PTHR11360">
    <property type="entry name" value="MONOCARBOXYLATE TRANSPORTER"/>
    <property type="match status" value="1"/>
</dbReference>
<dbReference type="InterPro" id="IPR050327">
    <property type="entry name" value="Proton-linked_MCT"/>
</dbReference>
<dbReference type="InterPro" id="IPR036259">
    <property type="entry name" value="MFS_trans_sf"/>
</dbReference>
<dbReference type="AlphaFoldDB" id="A0A1H3TJ51"/>
<feature type="transmembrane region" description="Helical" evidence="5">
    <location>
        <begin position="287"/>
        <end position="304"/>
    </location>
</feature>
<keyword evidence="4 5" id="KW-0472">Membrane</keyword>
<protein>
    <submittedName>
        <fullName evidence="7">Nitrate/nitrite transporter NarK</fullName>
    </submittedName>
</protein>
<reference evidence="8" key="1">
    <citation type="submission" date="2016-10" db="EMBL/GenBank/DDBJ databases">
        <authorList>
            <person name="Varghese N."/>
            <person name="Submissions S."/>
        </authorList>
    </citation>
    <scope>NUCLEOTIDE SEQUENCE [LARGE SCALE GENOMIC DNA]</scope>
    <source>
        <strain evidence="8">CGMCC 4.3530</strain>
    </source>
</reference>
<feature type="transmembrane region" description="Helical" evidence="5">
    <location>
        <begin position="377"/>
        <end position="401"/>
    </location>
</feature>
<keyword evidence="3 5" id="KW-1133">Transmembrane helix</keyword>
<dbReference type="InterPro" id="IPR011701">
    <property type="entry name" value="MFS"/>
</dbReference>
<feature type="transmembrane region" description="Helical" evidence="5">
    <location>
        <begin position="41"/>
        <end position="60"/>
    </location>
</feature>
<comment type="subcellular location">
    <subcellularLocation>
        <location evidence="1">Cell membrane</location>
        <topology evidence="1">Multi-pass membrane protein</topology>
    </subcellularLocation>
</comment>